<proteinExistence type="predicted"/>
<reference evidence="2 3" key="1">
    <citation type="submission" date="2023-06" db="EMBL/GenBank/DDBJ databases">
        <title>Roseiconus lacunae JC819 isolated from Gulf of Mannar region, Tamil Nadu.</title>
        <authorList>
            <person name="Pk S."/>
            <person name="Ch S."/>
            <person name="Ch V.R."/>
        </authorList>
    </citation>
    <scope>NUCLEOTIDE SEQUENCE [LARGE SCALE GENOMIC DNA]</scope>
    <source>
        <strain evidence="2 3">JC819</strain>
    </source>
</reference>
<dbReference type="EMBL" id="JASZZN010000012">
    <property type="protein sequence ID" value="MDM4017177.1"/>
    <property type="molecule type" value="Genomic_DNA"/>
</dbReference>
<keyword evidence="3" id="KW-1185">Reference proteome</keyword>
<dbReference type="NCBIfam" id="TIGR02595">
    <property type="entry name" value="PEP_CTERM"/>
    <property type="match status" value="1"/>
</dbReference>
<comment type="caution">
    <text evidence="2">The sequence shown here is derived from an EMBL/GenBank/DDBJ whole genome shotgun (WGS) entry which is preliminary data.</text>
</comment>
<evidence type="ECO:0000313" key="3">
    <source>
        <dbReference type="Proteomes" id="UP001239462"/>
    </source>
</evidence>
<feature type="domain" description="Ice-binding protein C-terminal" evidence="1">
    <location>
        <begin position="182"/>
        <end position="205"/>
    </location>
</feature>
<organism evidence="2 3">
    <name type="scientific">Roseiconus lacunae</name>
    <dbReference type="NCBI Taxonomy" id="2605694"/>
    <lineage>
        <taxon>Bacteria</taxon>
        <taxon>Pseudomonadati</taxon>
        <taxon>Planctomycetota</taxon>
        <taxon>Planctomycetia</taxon>
        <taxon>Pirellulales</taxon>
        <taxon>Pirellulaceae</taxon>
        <taxon>Roseiconus</taxon>
    </lineage>
</organism>
<dbReference type="RefSeq" id="WP_149499765.1">
    <property type="nucleotide sequence ID" value="NZ_CP141221.1"/>
</dbReference>
<dbReference type="Pfam" id="PF07589">
    <property type="entry name" value="PEP-CTERM"/>
    <property type="match status" value="1"/>
</dbReference>
<accession>A0ABT7PKZ7</accession>
<sequence>MKTLFFALTMLVIAPAVVRAEIFIGLDLADAQSGTELNLNLGTSSTLEIWMSGAVDQNIRALSINLNSDNVGIVNSSNLLFDELTTRWPLNNATADWTGQSATGLLIDNAQGATLGSFAGTGVTFTAASPAVRLGTIDISADTVGSTNLAFSPGSNGVNDATGGITGFAVGGRSLNVLDVTAIPEPSSFAALGTLAMAGLVTRRRRR</sequence>
<evidence type="ECO:0000313" key="2">
    <source>
        <dbReference type="EMBL" id="MDM4017177.1"/>
    </source>
</evidence>
<protein>
    <submittedName>
        <fullName evidence="2">PEP-CTERM sorting domain-containing protein</fullName>
    </submittedName>
</protein>
<dbReference type="Proteomes" id="UP001239462">
    <property type="component" value="Unassembled WGS sequence"/>
</dbReference>
<gene>
    <name evidence="2" type="ORF">QTN89_17155</name>
</gene>
<name>A0ABT7PKZ7_9BACT</name>
<dbReference type="InterPro" id="IPR013424">
    <property type="entry name" value="Ice-binding_C"/>
</dbReference>
<evidence type="ECO:0000259" key="1">
    <source>
        <dbReference type="Pfam" id="PF07589"/>
    </source>
</evidence>